<evidence type="ECO:0000256" key="3">
    <source>
        <dbReference type="PROSITE-ProRule" id="PRU00023"/>
    </source>
</evidence>
<organism evidence="4">
    <name type="scientific">Helicotheca tamesis</name>
    <dbReference type="NCBI Taxonomy" id="374047"/>
    <lineage>
        <taxon>Eukaryota</taxon>
        <taxon>Sar</taxon>
        <taxon>Stramenopiles</taxon>
        <taxon>Ochrophyta</taxon>
        <taxon>Bacillariophyta</taxon>
        <taxon>Mediophyceae</taxon>
        <taxon>Lithodesmiophycidae</taxon>
        <taxon>Lithodesmiales</taxon>
        <taxon>Lithodesmiaceae</taxon>
        <taxon>Helicotheca</taxon>
    </lineage>
</organism>
<proteinExistence type="predicted"/>
<sequence length="431" mass="47612">MGNSGSDMMNMMGDGRENAWTNETNASWGSSLLAHMRSADGYTDDDVNLNRGWFATFWYSAGDGGVEEEKSGDQPPELWDALGQSDWAKVLRILYSPDGRDQAQWRDQDGHTAIHLACSQDQLPVYIMRALIDADPTAASVIDRNGRTPLHLSVPYGLSYDLVRMILENAPKTASVEDRDGRTPSVSFFQKHHGVILCRLIQDERRRSCSESCQPTASSSISPSSSSSFVEPKVFDARGNDVFEISRLLIRAEMEGSIAENTPDGRDWNVLHASLSCRSCPPYFVELAIILQPEQAKFKNAEGRLPLHVAVTNLCHDNQNDQVITRLVSCYPGAAGTPDVKGRFPLALAIEAGKLWGEGVLEKILFAAPQVLGTRDIATHMYPFMIAAVDQERSEIPPMHPKNETKKDILQLTTIYCLLRENPAAVGTCQT</sequence>
<dbReference type="SUPFAM" id="SSF48403">
    <property type="entry name" value="Ankyrin repeat"/>
    <property type="match status" value="1"/>
</dbReference>
<reference evidence="4" key="1">
    <citation type="submission" date="2021-01" db="EMBL/GenBank/DDBJ databases">
        <authorList>
            <person name="Corre E."/>
            <person name="Pelletier E."/>
            <person name="Niang G."/>
            <person name="Scheremetjew M."/>
            <person name="Finn R."/>
            <person name="Kale V."/>
            <person name="Holt S."/>
            <person name="Cochrane G."/>
            <person name="Meng A."/>
            <person name="Brown T."/>
            <person name="Cohen L."/>
        </authorList>
    </citation>
    <scope>NUCLEOTIDE SEQUENCE</scope>
    <source>
        <strain evidence="4">CCMP826</strain>
    </source>
</reference>
<dbReference type="PROSITE" id="PS50088">
    <property type="entry name" value="ANK_REPEAT"/>
    <property type="match status" value="1"/>
</dbReference>
<dbReference type="SMART" id="SM00248">
    <property type="entry name" value="ANK"/>
    <property type="match status" value="3"/>
</dbReference>
<feature type="repeat" description="ANK" evidence="3">
    <location>
        <begin position="145"/>
        <end position="178"/>
    </location>
</feature>
<evidence type="ECO:0000256" key="2">
    <source>
        <dbReference type="ARBA" id="ARBA00023043"/>
    </source>
</evidence>
<dbReference type="GO" id="GO:0005886">
    <property type="term" value="C:plasma membrane"/>
    <property type="evidence" value="ECO:0007669"/>
    <property type="project" value="TreeGrafter"/>
</dbReference>
<protein>
    <submittedName>
        <fullName evidence="4">Uncharacterized protein</fullName>
    </submittedName>
</protein>
<dbReference type="AlphaFoldDB" id="A0A7S2IA80"/>
<accession>A0A7S2IA80</accession>
<dbReference type="EMBL" id="HBGV01017397">
    <property type="protein sequence ID" value="CAD9513377.1"/>
    <property type="molecule type" value="Transcribed_RNA"/>
</dbReference>
<dbReference type="InterPro" id="IPR036770">
    <property type="entry name" value="Ankyrin_rpt-contain_sf"/>
</dbReference>
<dbReference type="Pfam" id="PF12796">
    <property type="entry name" value="Ank_2"/>
    <property type="match status" value="1"/>
</dbReference>
<keyword evidence="2 3" id="KW-0040">ANK repeat</keyword>
<dbReference type="PANTHER" id="PTHR24186:SF38">
    <property type="entry name" value="ANKYRIN REPEAT FAMILY PROTEIN"/>
    <property type="match status" value="1"/>
</dbReference>
<keyword evidence="1" id="KW-0677">Repeat</keyword>
<dbReference type="PANTHER" id="PTHR24186">
    <property type="entry name" value="PROTEIN PHOSPHATASE 1 REGULATORY SUBUNIT"/>
    <property type="match status" value="1"/>
</dbReference>
<dbReference type="Gene3D" id="1.25.40.20">
    <property type="entry name" value="Ankyrin repeat-containing domain"/>
    <property type="match status" value="2"/>
</dbReference>
<name>A0A7S2IA80_9STRA</name>
<gene>
    <name evidence="4" type="ORF">HTAM1171_LOCUS10725</name>
</gene>
<evidence type="ECO:0000256" key="1">
    <source>
        <dbReference type="ARBA" id="ARBA00022737"/>
    </source>
</evidence>
<dbReference type="InterPro" id="IPR002110">
    <property type="entry name" value="Ankyrin_rpt"/>
</dbReference>
<evidence type="ECO:0000313" key="4">
    <source>
        <dbReference type="EMBL" id="CAD9513377.1"/>
    </source>
</evidence>